<gene>
    <name evidence="3" type="ORF">NCG91_05840</name>
</gene>
<dbReference type="EMBL" id="JAMQGR010000001">
    <property type="protein sequence ID" value="MCM2565111.1"/>
    <property type="molecule type" value="Genomic_DNA"/>
</dbReference>
<accession>A0ABT0WQC3</accession>
<proteinExistence type="predicted"/>
<organism evidence="3 4">
    <name type="scientific">Janthinobacterium kumbetense</name>
    <dbReference type="NCBI Taxonomy" id="2950280"/>
    <lineage>
        <taxon>Bacteria</taxon>
        <taxon>Pseudomonadati</taxon>
        <taxon>Pseudomonadota</taxon>
        <taxon>Betaproteobacteria</taxon>
        <taxon>Burkholderiales</taxon>
        <taxon>Oxalobacteraceae</taxon>
        <taxon>Janthinobacterium</taxon>
    </lineage>
</organism>
<feature type="signal peptide" evidence="2">
    <location>
        <begin position="1"/>
        <end position="21"/>
    </location>
</feature>
<protein>
    <recommendedName>
        <fullName evidence="5">DUF11 domain-containing protein</fullName>
    </recommendedName>
</protein>
<feature type="region of interest" description="Disordered" evidence="1">
    <location>
        <begin position="651"/>
        <end position="679"/>
    </location>
</feature>
<evidence type="ECO:0000256" key="1">
    <source>
        <dbReference type="SAM" id="MobiDB-lite"/>
    </source>
</evidence>
<evidence type="ECO:0000313" key="3">
    <source>
        <dbReference type="EMBL" id="MCM2565111.1"/>
    </source>
</evidence>
<reference evidence="3 4" key="1">
    <citation type="submission" date="2022-06" db="EMBL/GenBank/DDBJ databases">
        <title>Janthinobacterium kumbetensis sp. nov., isolated from spring water in Turkey.</title>
        <authorList>
            <person name="Inan Bektas K."/>
            <person name="Belduz A.A."/>
            <person name="Canakci S."/>
            <person name="Nalcaoglu A."/>
            <person name="Ceylan E."/>
            <person name="Kati H."/>
        </authorList>
    </citation>
    <scope>NUCLEOTIDE SEQUENCE [LARGE SCALE GENOMIC DNA]</scope>
    <source>
        <strain evidence="3 4">GK</strain>
    </source>
</reference>
<dbReference type="Proteomes" id="UP001202243">
    <property type="component" value="Unassembled WGS sequence"/>
</dbReference>
<evidence type="ECO:0000256" key="2">
    <source>
        <dbReference type="SAM" id="SignalP"/>
    </source>
</evidence>
<sequence>MGFIKQALLALLLCVMSAAHATHIGYTATALGGTQWRYDYTVSNTTLGVPIGEFTLFFGVGRYASLHSVSTAPGWDVLLVQPDPAIPASGYLDALALAGGINPGATATGFSVTFDYLGAGSPGAQPFSILDPVSFIELDSGSTQPAAVALPSTPWLLLAGVLAMLCLRRRQLAAAVLAPLLTLSLCACGGSNDPTQPPTPKVMLAADADTLGPDTAAPLAASADAGLAAGPFTVTALRKVGEQRINRRIYEYTFRISIRNNGSEAASNVRAVLASVPVGAGIVDDSVLAGGMDAGATVTPDDTITLRIDRTRPFELGGLAWNITSGASVALDPVRPAQVVSLPLAELGFPAGADKVAASGAVTDVLLKDGSLRFSTPGDTGEDQHAQFFVTKGNIVTTLDLLIQSELPTALHVYVEPLENGSLPPAPPKLAIGGLGPNNTLQPGGLSFRLEGVAPMNLRNDSGGFLAAQGGATVAIHSYWVFHADTGSFSISATAMQQLLNVLPAGALQLHLNFVTQDGEFAVSYALTVIKAATVLQGQMRTPAGGNASGLAGKKILLTGYNFHLRRVAVIDAASAFHFDGVIPDTYQLTLNDLDHPNVVGISTAIFPTSTIVNVSITYPYAAGPGLQAATAPWTAAAVTQDGAAPPVRQAAQAMAAPAPATPQDEDEDNTQSFTATAGPQNQTVVRPFSYTVPKGTQDVGVKITVRTAEYPTYTTQQSQYNDTWSYVVVGLPGVDLASMGAVNQSHFTQGTTVRTECVDVSQATRAGPLLITGAVSATNIGDSLLATLTTVELSLACKGLKITRARLFPINADLHPVLQPRNLTHNLPGPYVSVPQNTPDQHTISLEVRYSPERVNLTEVNIGMSADGANPAFSTVNLLDQANIRGKDRITFPRLRLPDFPGPKIDRKAVLTVRLKGRVGNANAVSDPAEGGQVALKGDTAFIPLYLAHNEAALAKRRYGPRDDGGDSWATRLTIAWLAGKPYRFNDISGQHVTQEASGRSILDHDGHSDGQQIDMRYADGAGGYSDELGGLGNGAAILQLINDAEAEVAAGLPKKPKLARLGAWITANRAMLTLEAGAASTRVVYIGHRFIKLALIDGCFASPPHARIPGVPVWTKPLKVSIDPSHLHHWHLSMTAHP</sequence>
<comment type="caution">
    <text evidence="3">The sequence shown here is derived from an EMBL/GenBank/DDBJ whole genome shotgun (WGS) entry which is preliminary data.</text>
</comment>
<feature type="chain" id="PRO_5045607142" description="DUF11 domain-containing protein" evidence="2">
    <location>
        <begin position="22"/>
        <end position="1140"/>
    </location>
</feature>
<name>A0ABT0WQC3_9BURK</name>
<keyword evidence="2" id="KW-0732">Signal</keyword>
<dbReference type="RefSeq" id="WP_251348964.1">
    <property type="nucleotide sequence ID" value="NZ_JAMQGR010000001.1"/>
</dbReference>
<evidence type="ECO:0008006" key="5">
    <source>
        <dbReference type="Google" id="ProtNLM"/>
    </source>
</evidence>
<evidence type="ECO:0000313" key="4">
    <source>
        <dbReference type="Proteomes" id="UP001202243"/>
    </source>
</evidence>
<keyword evidence="4" id="KW-1185">Reference proteome</keyword>
<feature type="compositionally biased region" description="Low complexity" evidence="1">
    <location>
        <begin position="651"/>
        <end position="663"/>
    </location>
</feature>